<sequence>MSQALSHSVPQVPRCQISTLPEQPSLPPTARIFSLSGEAAMSHGTRTAGTALPGEGGTRRGSSLPVQLVELGHAATCGLSVHVPKEREVGLKRVLGSCRREQADLCSHVLLPGSGQQNPVCRGHTPLQGDPVLPTGSLIHRAAGGCPRRTPALHGLL</sequence>
<evidence type="ECO:0000256" key="1">
    <source>
        <dbReference type="SAM" id="MobiDB-lite"/>
    </source>
</evidence>
<reference evidence="2" key="2">
    <citation type="submission" date="2025-09" db="UniProtKB">
        <authorList>
            <consortium name="Ensembl"/>
        </authorList>
    </citation>
    <scope>IDENTIFICATION</scope>
</reference>
<dbReference type="Ensembl" id="ENSAPLT00020006958.1">
    <property type="protein sequence ID" value="ENSAPLP00020006474.1"/>
    <property type="gene ID" value="ENSAPLG00020004730.1"/>
</dbReference>
<proteinExistence type="predicted"/>
<reference evidence="2" key="1">
    <citation type="submission" date="2025-08" db="UniProtKB">
        <authorList>
            <consortium name="Ensembl"/>
        </authorList>
    </citation>
    <scope>IDENTIFICATION</scope>
</reference>
<organism evidence="2 3">
    <name type="scientific">Anas platyrhynchos</name>
    <name type="common">Mallard</name>
    <name type="synonym">Anas boschas</name>
    <dbReference type="NCBI Taxonomy" id="8839"/>
    <lineage>
        <taxon>Eukaryota</taxon>
        <taxon>Metazoa</taxon>
        <taxon>Chordata</taxon>
        <taxon>Craniata</taxon>
        <taxon>Vertebrata</taxon>
        <taxon>Euteleostomi</taxon>
        <taxon>Archelosauria</taxon>
        <taxon>Archosauria</taxon>
        <taxon>Dinosauria</taxon>
        <taxon>Saurischia</taxon>
        <taxon>Theropoda</taxon>
        <taxon>Coelurosauria</taxon>
        <taxon>Aves</taxon>
        <taxon>Neognathae</taxon>
        <taxon>Galloanserae</taxon>
        <taxon>Anseriformes</taxon>
        <taxon>Anatidae</taxon>
        <taxon>Anatinae</taxon>
        <taxon>Anas</taxon>
    </lineage>
</organism>
<evidence type="ECO:0000313" key="3">
    <source>
        <dbReference type="Proteomes" id="UP000694400"/>
    </source>
</evidence>
<feature type="region of interest" description="Disordered" evidence="1">
    <location>
        <begin position="40"/>
        <end position="61"/>
    </location>
</feature>
<feature type="region of interest" description="Disordered" evidence="1">
    <location>
        <begin position="1"/>
        <end position="28"/>
    </location>
</feature>
<dbReference type="AlphaFoldDB" id="A0A8B9R3D3"/>
<protein>
    <submittedName>
        <fullName evidence="2">Uncharacterized protein</fullName>
    </submittedName>
</protein>
<dbReference type="Proteomes" id="UP000694400">
    <property type="component" value="Unassembled WGS sequence"/>
</dbReference>
<accession>A0A8B9R3D3</accession>
<name>A0A8B9R3D3_ANAPL</name>
<evidence type="ECO:0000313" key="2">
    <source>
        <dbReference type="Ensembl" id="ENSAPLP00020006474.1"/>
    </source>
</evidence>